<accession>A0A0E3C859</accession>
<comment type="caution">
    <text evidence="1">The sequence shown here is derived from an EMBL/GenBank/DDBJ whole genome shotgun (WGS) entry which is preliminary data.</text>
</comment>
<proteinExistence type="predicted"/>
<evidence type="ECO:0000313" key="1">
    <source>
        <dbReference type="EMBL" id="KGH00398.1"/>
    </source>
</evidence>
<dbReference type="Proteomes" id="UP000029567">
    <property type="component" value="Unassembled WGS sequence"/>
</dbReference>
<sequence>MAISGRKPGLYKRLLQIVDLVAQYSAGPRGIQDALLSARQEAITRLMRTQPGFVQAQGITVPSTMCVEPKKALHKALYRSKRI</sequence>
<name>A0A0E3C859_9BURK</name>
<gene>
    <name evidence="1" type="ORF">P245_03200</name>
</gene>
<reference evidence="1 2" key="1">
    <citation type="submission" date="2013-09" db="EMBL/GenBank/DDBJ databases">
        <title>High correlation between genotypes and phenotypes of environmental bacteria Comamonas testosteroni strains.</title>
        <authorList>
            <person name="Liu L."/>
            <person name="Zhu W."/>
            <person name="Xia X."/>
            <person name="Xu B."/>
            <person name="Luo M."/>
            <person name="Wang G."/>
        </authorList>
    </citation>
    <scope>NUCLEOTIDE SEQUENCE [LARGE SCALE GENOMIC DNA]</scope>
    <source>
        <strain evidence="1 2">JL14</strain>
    </source>
</reference>
<organism evidence="1 2">
    <name type="scientific">Comamonas thiooxydans</name>
    <dbReference type="NCBI Taxonomy" id="363952"/>
    <lineage>
        <taxon>Bacteria</taxon>
        <taxon>Pseudomonadati</taxon>
        <taxon>Pseudomonadota</taxon>
        <taxon>Betaproteobacteria</taxon>
        <taxon>Burkholderiales</taxon>
        <taxon>Comamonadaceae</taxon>
        <taxon>Comamonas</taxon>
    </lineage>
</organism>
<dbReference type="AlphaFoldDB" id="A0A0E3C859"/>
<dbReference type="EMBL" id="AWTN01000002">
    <property type="protein sequence ID" value="KGH00398.1"/>
    <property type="molecule type" value="Genomic_DNA"/>
</dbReference>
<evidence type="ECO:0000313" key="2">
    <source>
        <dbReference type="Proteomes" id="UP000029567"/>
    </source>
</evidence>
<protein>
    <submittedName>
        <fullName evidence="1">Uncharacterized protein</fullName>
    </submittedName>
</protein>